<reference evidence="3" key="1">
    <citation type="submission" date="2020-07" db="EMBL/GenBank/DDBJ databases">
        <title>The High-quality genome of the commercially important snow crab, Chionoecetes opilio.</title>
        <authorList>
            <person name="Jeong J.-H."/>
            <person name="Ryu S."/>
        </authorList>
    </citation>
    <scope>NUCLEOTIDE SEQUENCE</scope>
    <source>
        <strain evidence="3">MADBK_172401_WGS</strain>
        <tissue evidence="3">Digestive gland</tissue>
    </source>
</reference>
<dbReference type="AlphaFoldDB" id="A0A8J4Y606"/>
<dbReference type="EMBL" id="JACEEZ010018449">
    <property type="protein sequence ID" value="KAG0716904.1"/>
    <property type="molecule type" value="Genomic_DNA"/>
</dbReference>
<evidence type="ECO:0000313" key="3">
    <source>
        <dbReference type="EMBL" id="KAG0716904.1"/>
    </source>
</evidence>
<proteinExistence type="inferred from homology"/>
<feature type="region of interest" description="Disordered" evidence="2">
    <location>
        <begin position="1"/>
        <end position="20"/>
    </location>
</feature>
<keyword evidence="4" id="KW-1185">Reference proteome</keyword>
<evidence type="ECO:0000313" key="4">
    <source>
        <dbReference type="Proteomes" id="UP000770661"/>
    </source>
</evidence>
<accession>A0A8J4Y606</accession>
<gene>
    <name evidence="3" type="primary">PYROXD2_2</name>
    <name evidence="3" type="ORF">GWK47_008547</name>
</gene>
<dbReference type="Proteomes" id="UP000770661">
    <property type="component" value="Unassembled WGS sequence"/>
</dbReference>
<comment type="caution">
    <text evidence="3">The sequence shown here is derived from an EMBL/GenBank/DDBJ whole genome shotgun (WGS) entry which is preliminary data.</text>
</comment>
<sequence length="179" mass="19524">MAQSLSVQPQRAGGRPIPGQAAGGWPLELRHLAGGAAVTEEIVPGFRFSRASYVLGLLRPRVYRDLDLGRHGLKIYPRDPSSYTPLREDHWGGGGRSLTLGPREDMNHQQVAQFSAKDADALPRLEALLNKFAEALAPLMDAPPPNLNKFYASGLKGKVKELFSVSPLLKTGKKDVLYV</sequence>
<dbReference type="PANTHER" id="PTHR10668">
    <property type="entry name" value="PHYTOENE DEHYDROGENASE"/>
    <property type="match status" value="1"/>
</dbReference>
<evidence type="ECO:0000256" key="2">
    <source>
        <dbReference type="SAM" id="MobiDB-lite"/>
    </source>
</evidence>
<protein>
    <submittedName>
        <fullName evidence="3">Pyridine nucleotide-disulfide oxidoreductase domain-containing protein 2</fullName>
    </submittedName>
</protein>
<name>A0A8J4Y606_CHIOP</name>
<comment type="similarity">
    <text evidence="1">Belongs to the carotenoid/retinoid oxidoreductase family.</text>
</comment>
<organism evidence="3 4">
    <name type="scientific">Chionoecetes opilio</name>
    <name type="common">Atlantic snow crab</name>
    <name type="synonym">Cancer opilio</name>
    <dbReference type="NCBI Taxonomy" id="41210"/>
    <lineage>
        <taxon>Eukaryota</taxon>
        <taxon>Metazoa</taxon>
        <taxon>Ecdysozoa</taxon>
        <taxon>Arthropoda</taxon>
        <taxon>Crustacea</taxon>
        <taxon>Multicrustacea</taxon>
        <taxon>Malacostraca</taxon>
        <taxon>Eumalacostraca</taxon>
        <taxon>Eucarida</taxon>
        <taxon>Decapoda</taxon>
        <taxon>Pleocyemata</taxon>
        <taxon>Brachyura</taxon>
        <taxon>Eubrachyura</taxon>
        <taxon>Majoidea</taxon>
        <taxon>Majidae</taxon>
        <taxon>Chionoecetes</taxon>
    </lineage>
</organism>
<evidence type="ECO:0000256" key="1">
    <source>
        <dbReference type="ARBA" id="ARBA00006046"/>
    </source>
</evidence>
<dbReference type="PANTHER" id="PTHR10668:SF103">
    <property type="entry name" value="PYRIDINE NUCLEOTIDE-DISULFIDE OXIDOREDUCTASE DOMAIN-CONTAINING PROTEIN 2"/>
    <property type="match status" value="1"/>
</dbReference>
<dbReference type="OrthoDB" id="7777654at2759"/>